<gene>
    <name evidence="8" type="primary">ANK1</name>
    <name evidence="8" type="ORF">SNAT2548_LOCUS8143</name>
</gene>
<dbReference type="SUPFAM" id="SSF54236">
    <property type="entry name" value="Ubiquitin-like"/>
    <property type="match status" value="1"/>
</dbReference>
<evidence type="ECO:0000256" key="3">
    <source>
        <dbReference type="ARBA" id="ARBA00022837"/>
    </source>
</evidence>
<feature type="region of interest" description="Disordered" evidence="6">
    <location>
        <begin position="528"/>
        <end position="560"/>
    </location>
</feature>
<feature type="repeat" description="ANK" evidence="5">
    <location>
        <begin position="330"/>
        <end position="362"/>
    </location>
</feature>
<dbReference type="Proteomes" id="UP000604046">
    <property type="component" value="Unassembled WGS sequence"/>
</dbReference>
<comment type="similarity">
    <text evidence="1">Belongs to the ankyrin SOCS box (ASB) family.</text>
</comment>
<dbReference type="Pfam" id="PF12796">
    <property type="entry name" value="Ank_2"/>
    <property type="match status" value="2"/>
</dbReference>
<dbReference type="EMBL" id="CAJNDS010000593">
    <property type="protein sequence ID" value="CAE7221274.1"/>
    <property type="molecule type" value="Genomic_DNA"/>
</dbReference>
<accession>A0A812KBF1</accession>
<feature type="repeat" description="ANK" evidence="5">
    <location>
        <begin position="364"/>
        <end position="392"/>
    </location>
</feature>
<dbReference type="PROSITE" id="PS50222">
    <property type="entry name" value="EF_HAND_2"/>
    <property type="match status" value="2"/>
</dbReference>
<sequence length="560" mass="61344">MRELTANALVAIYELLEMNKLRTIDFIRLIDRDSDAQLTPAELRTGLFKLGYEISGEELEALSELLDADGSGSISVKELDRRVKKAALDALEAAAQRVMRADSPQDMSISDVLQQVNVALQSGKLSVYGRKIHDAHSFFKAIDKDLRLQLFLSSQLSIPFCYQTCWAWQGAIRSMLHVRRMSGEEVAAVPVGKFATVGGLKRFLLDRCELHGFRLRLLCDGKIWDDGQHLESAGELQLVVQRPFVDADFHQRYRFVRAAEAGSVAEVEGMLQLPQDPDARAFLQKPFTSAWPETPLGAAAAKGQDEVVRLLLSAGAKVNLRSHQSKFDPKGKTPLFQASHSGHSEVVRLLLAAQADQNQACGVEALTPLHAAVRSNHLGVARLLLGAAADTNKACGEETPLIAAISRSHTEMVQLLLENGVDKEQVLDYETPLSTAIRKGREEIVRLLLEAGADGEKLARKRCGALNERPVVVAAKYGDMRIVRLLSQRGRQWLPGSFGGPARLPPPGGERVGCPVAATHRCHGHEREWQSGVERAGQGAEQAARPLSGRAGHMLQAYHS</sequence>
<evidence type="ECO:0000259" key="7">
    <source>
        <dbReference type="PROSITE" id="PS50222"/>
    </source>
</evidence>
<proteinExistence type="inferred from homology"/>
<keyword evidence="9" id="KW-1185">Reference proteome</keyword>
<dbReference type="GO" id="GO:0005509">
    <property type="term" value="F:calcium ion binding"/>
    <property type="evidence" value="ECO:0007669"/>
    <property type="project" value="InterPro"/>
</dbReference>
<keyword evidence="2" id="KW-0677">Repeat</keyword>
<organism evidence="8 9">
    <name type="scientific">Symbiodinium natans</name>
    <dbReference type="NCBI Taxonomy" id="878477"/>
    <lineage>
        <taxon>Eukaryota</taxon>
        <taxon>Sar</taxon>
        <taxon>Alveolata</taxon>
        <taxon>Dinophyceae</taxon>
        <taxon>Suessiales</taxon>
        <taxon>Symbiodiniaceae</taxon>
        <taxon>Symbiodinium</taxon>
    </lineage>
</organism>
<dbReference type="PROSITE" id="PS50088">
    <property type="entry name" value="ANK_REPEAT"/>
    <property type="match status" value="5"/>
</dbReference>
<dbReference type="GO" id="GO:0045732">
    <property type="term" value="P:positive regulation of protein catabolic process"/>
    <property type="evidence" value="ECO:0007669"/>
    <property type="project" value="TreeGrafter"/>
</dbReference>
<dbReference type="PROSITE" id="PS00018">
    <property type="entry name" value="EF_HAND_1"/>
    <property type="match status" value="1"/>
</dbReference>
<dbReference type="GO" id="GO:0016567">
    <property type="term" value="P:protein ubiquitination"/>
    <property type="evidence" value="ECO:0007669"/>
    <property type="project" value="TreeGrafter"/>
</dbReference>
<dbReference type="PANTHER" id="PTHR24136">
    <property type="entry name" value="SOWAH (DROSOPHILA) HOMOLOG"/>
    <property type="match status" value="1"/>
</dbReference>
<dbReference type="PRINTS" id="PR01415">
    <property type="entry name" value="ANKYRIN"/>
</dbReference>
<feature type="domain" description="EF-hand" evidence="7">
    <location>
        <begin position="18"/>
        <end position="53"/>
    </location>
</feature>
<feature type="repeat" description="ANK" evidence="5">
    <location>
        <begin position="291"/>
        <end position="323"/>
    </location>
</feature>
<dbReference type="SUPFAM" id="SSF48403">
    <property type="entry name" value="Ankyrin repeat"/>
    <property type="match status" value="1"/>
</dbReference>
<dbReference type="SMART" id="SM00054">
    <property type="entry name" value="EFh"/>
    <property type="match status" value="2"/>
</dbReference>
<dbReference type="SUPFAM" id="SSF47473">
    <property type="entry name" value="EF-hand"/>
    <property type="match status" value="1"/>
</dbReference>
<dbReference type="AlphaFoldDB" id="A0A812KBF1"/>
<keyword evidence="3" id="KW-0106">Calcium</keyword>
<dbReference type="InterPro" id="IPR002110">
    <property type="entry name" value="Ankyrin_rpt"/>
</dbReference>
<dbReference type="CDD" id="cd17039">
    <property type="entry name" value="Ubl_ubiquitin_like"/>
    <property type="match status" value="1"/>
</dbReference>
<dbReference type="InterPro" id="IPR002048">
    <property type="entry name" value="EF_hand_dom"/>
</dbReference>
<dbReference type="OrthoDB" id="3246549at2759"/>
<dbReference type="PROSITE" id="PS50297">
    <property type="entry name" value="ANK_REP_REGION"/>
    <property type="match status" value="5"/>
</dbReference>
<dbReference type="Gene3D" id="1.10.238.10">
    <property type="entry name" value="EF-hand"/>
    <property type="match status" value="1"/>
</dbReference>
<dbReference type="InterPro" id="IPR029071">
    <property type="entry name" value="Ubiquitin-like_domsf"/>
</dbReference>
<protein>
    <submittedName>
        <fullName evidence="8">ANK1 protein</fullName>
    </submittedName>
</protein>
<evidence type="ECO:0000313" key="8">
    <source>
        <dbReference type="EMBL" id="CAE7221274.1"/>
    </source>
</evidence>
<evidence type="ECO:0000256" key="1">
    <source>
        <dbReference type="ARBA" id="ARBA00005949"/>
    </source>
</evidence>
<evidence type="ECO:0000256" key="6">
    <source>
        <dbReference type="SAM" id="MobiDB-lite"/>
    </source>
</evidence>
<dbReference type="InterPro" id="IPR051573">
    <property type="entry name" value="Ankyrin-SOCS_box_domain"/>
</dbReference>
<name>A0A812KBF1_9DINO</name>
<dbReference type="SMART" id="SM00248">
    <property type="entry name" value="ANK"/>
    <property type="match status" value="6"/>
</dbReference>
<evidence type="ECO:0000256" key="5">
    <source>
        <dbReference type="PROSITE-ProRule" id="PRU00023"/>
    </source>
</evidence>
<dbReference type="InterPro" id="IPR011992">
    <property type="entry name" value="EF-hand-dom_pair"/>
</dbReference>
<dbReference type="InterPro" id="IPR036770">
    <property type="entry name" value="Ankyrin_rpt-contain_sf"/>
</dbReference>
<dbReference type="PANTHER" id="PTHR24136:SF15">
    <property type="entry name" value="ANK_REP_REGION DOMAIN-CONTAINING PROTEIN"/>
    <property type="match status" value="1"/>
</dbReference>
<evidence type="ECO:0000256" key="4">
    <source>
        <dbReference type="ARBA" id="ARBA00023043"/>
    </source>
</evidence>
<dbReference type="Gene3D" id="1.25.40.20">
    <property type="entry name" value="Ankyrin repeat-containing domain"/>
    <property type="match status" value="3"/>
</dbReference>
<evidence type="ECO:0000256" key="2">
    <source>
        <dbReference type="ARBA" id="ARBA00022737"/>
    </source>
</evidence>
<keyword evidence="4 5" id="KW-0040">ANK repeat</keyword>
<evidence type="ECO:0000313" key="9">
    <source>
        <dbReference type="Proteomes" id="UP000604046"/>
    </source>
</evidence>
<feature type="repeat" description="ANK" evidence="5">
    <location>
        <begin position="428"/>
        <end position="454"/>
    </location>
</feature>
<reference evidence="8" key="1">
    <citation type="submission" date="2021-02" db="EMBL/GenBank/DDBJ databases">
        <authorList>
            <person name="Dougan E. K."/>
            <person name="Rhodes N."/>
            <person name="Thang M."/>
            <person name="Chan C."/>
        </authorList>
    </citation>
    <scope>NUCLEOTIDE SEQUENCE</scope>
</reference>
<dbReference type="InterPro" id="IPR018247">
    <property type="entry name" value="EF_Hand_1_Ca_BS"/>
</dbReference>
<feature type="repeat" description="ANK" evidence="5">
    <location>
        <begin position="396"/>
        <end position="422"/>
    </location>
</feature>
<feature type="domain" description="EF-hand" evidence="7">
    <location>
        <begin position="54"/>
        <end position="89"/>
    </location>
</feature>
<comment type="caution">
    <text evidence="8">The sequence shown here is derived from an EMBL/GenBank/DDBJ whole genome shotgun (WGS) entry which is preliminary data.</text>
</comment>